<keyword evidence="1" id="KW-0812">Transmembrane</keyword>
<reference evidence="4" key="1">
    <citation type="journal article" date="2020" name="Microbiol. Resour. Announc.">
        <title>Draft Genome Sequences of Thiorhodococcus mannitoliphagus and Thiorhodococcus minor, Purple Sulfur Photosynthetic Bacteria in the Gammaproteobacterial Family Chromatiaceae.</title>
        <authorList>
            <person name="Aviles F.A."/>
            <person name="Meyer T.E."/>
            <person name="Kyndt J.A."/>
        </authorList>
    </citation>
    <scope>NUCLEOTIDE SEQUENCE [LARGE SCALE GENOMIC DNA]</scope>
    <source>
        <strain evidence="4">DSM 18266</strain>
    </source>
</reference>
<feature type="transmembrane region" description="Helical" evidence="1">
    <location>
        <begin position="109"/>
        <end position="134"/>
    </location>
</feature>
<feature type="chain" id="PRO_5026818493" evidence="2">
    <location>
        <begin position="19"/>
        <end position="139"/>
    </location>
</feature>
<accession>A0A6P1DTG4</accession>
<sequence>MRRLLALPAALLAGTLQAHSLIHTAQPGSAVIVELRYADGSPFSYESTEVYRPAESVPFLAGRTDANGRLAFVPDRSGDWRVRAFSEDGHGGDFTIAATPDGESSAPSAGLGTIAGISLGLSVIFGIFGIWSLFVRRRS</sequence>
<keyword evidence="2" id="KW-0732">Signal</keyword>
<gene>
    <name evidence="3" type="ORF">G3480_01355</name>
</gene>
<name>A0A6P1DTG4_9GAMM</name>
<comment type="caution">
    <text evidence="3">The sequence shown here is derived from an EMBL/GenBank/DDBJ whole genome shotgun (WGS) entry which is preliminary data.</text>
</comment>
<proteinExistence type="predicted"/>
<keyword evidence="1" id="KW-1133">Transmembrane helix</keyword>
<keyword evidence="1" id="KW-0472">Membrane</keyword>
<protein>
    <submittedName>
        <fullName evidence="3">ABC transporter permease</fullName>
    </submittedName>
</protein>
<evidence type="ECO:0000313" key="4">
    <source>
        <dbReference type="Proteomes" id="UP000471640"/>
    </source>
</evidence>
<dbReference type="AlphaFoldDB" id="A0A6P1DTG4"/>
<dbReference type="Proteomes" id="UP000471640">
    <property type="component" value="Unassembled WGS sequence"/>
</dbReference>
<dbReference type="RefSeq" id="WP_164651858.1">
    <property type="nucleotide sequence ID" value="NZ_JAAIJR010000003.1"/>
</dbReference>
<feature type="signal peptide" evidence="2">
    <location>
        <begin position="1"/>
        <end position="18"/>
    </location>
</feature>
<evidence type="ECO:0000313" key="3">
    <source>
        <dbReference type="EMBL" id="NEX18974.1"/>
    </source>
</evidence>
<reference evidence="3 4" key="2">
    <citation type="submission" date="2020-02" db="EMBL/GenBank/DDBJ databases">
        <title>Genome sequences of Thiorhodococcus mannitoliphagus and Thiorhodococcus minor, purple sulfur photosynthetic bacteria in the gammaproteobacterial family, Chromatiaceae.</title>
        <authorList>
            <person name="Aviles F.A."/>
            <person name="Meyer T.E."/>
            <person name="Kyndt J.A."/>
        </authorList>
    </citation>
    <scope>NUCLEOTIDE SEQUENCE [LARGE SCALE GENOMIC DNA]</scope>
    <source>
        <strain evidence="3 4">DSM 18266</strain>
    </source>
</reference>
<keyword evidence="4" id="KW-1185">Reference proteome</keyword>
<evidence type="ECO:0000256" key="2">
    <source>
        <dbReference type="SAM" id="SignalP"/>
    </source>
</evidence>
<dbReference type="EMBL" id="JAAIJR010000003">
    <property type="protein sequence ID" value="NEX18974.1"/>
    <property type="molecule type" value="Genomic_DNA"/>
</dbReference>
<evidence type="ECO:0000256" key="1">
    <source>
        <dbReference type="SAM" id="Phobius"/>
    </source>
</evidence>
<organism evidence="3 4">
    <name type="scientific">Thiorhodococcus mannitoliphagus</name>
    <dbReference type="NCBI Taxonomy" id="329406"/>
    <lineage>
        <taxon>Bacteria</taxon>
        <taxon>Pseudomonadati</taxon>
        <taxon>Pseudomonadota</taxon>
        <taxon>Gammaproteobacteria</taxon>
        <taxon>Chromatiales</taxon>
        <taxon>Chromatiaceae</taxon>
        <taxon>Thiorhodococcus</taxon>
    </lineage>
</organism>